<dbReference type="EMBL" id="CP021170">
    <property type="protein sequence ID" value="ARR10673.1"/>
    <property type="molecule type" value="Genomic_DNA"/>
</dbReference>
<proteinExistence type="predicted"/>
<evidence type="ECO:0000313" key="2">
    <source>
        <dbReference type="Proteomes" id="UP000078148"/>
    </source>
</evidence>
<name>A0A1X9T415_9BACL</name>
<gene>
    <name evidence="1" type="ORF">AR543_p0065</name>
</gene>
<dbReference type="KEGG" id="pbv:AR543_p0065"/>
<keyword evidence="1" id="KW-0614">Plasmid</keyword>
<reference evidence="1 2" key="1">
    <citation type="journal article" date="2016" name="Int. J. Syst. Evol. Microbiol.">
        <title>Paenibacillus damxungensis sp. nov., isolated from raw yak (Bos grunniens) milk.</title>
        <authorList>
            <person name="Wu Z."/>
            <person name="Gao C."/>
            <person name="Han J."/>
            <person name="Liu Z."/>
        </authorList>
    </citation>
    <scope>NUCLEOTIDE SEQUENCE [LARGE SCALE GENOMIC DNA]</scope>
    <source>
        <strain evidence="1 2">BD3526</strain>
        <plasmid evidence="1 2">unnamed1</plasmid>
    </source>
</reference>
<organism evidence="1 2">
    <name type="scientific">Paenibacillus bovis</name>
    <dbReference type="NCBI Taxonomy" id="1616788"/>
    <lineage>
        <taxon>Bacteria</taxon>
        <taxon>Bacillati</taxon>
        <taxon>Bacillota</taxon>
        <taxon>Bacilli</taxon>
        <taxon>Bacillales</taxon>
        <taxon>Paenibacillaceae</taxon>
        <taxon>Paenibacillus</taxon>
    </lineage>
</organism>
<dbReference type="Proteomes" id="UP000078148">
    <property type="component" value="Plasmid unnamed1"/>
</dbReference>
<sequence>MNIYLPELNTTHLVQIVLQDADYRNEYRIAIDGNCKGAEILTGAIDVITDGTMTKTDWLMSESYIADEHGYVTHFVLYNGAGEQLLYDASDPDLPRIIVAAVIVQAAPEGSLRPNA</sequence>
<dbReference type="AlphaFoldDB" id="A0A1X9T415"/>
<evidence type="ECO:0000313" key="1">
    <source>
        <dbReference type="EMBL" id="ARR10673.1"/>
    </source>
</evidence>
<dbReference type="RefSeq" id="WP_087071385.1">
    <property type="nucleotide sequence ID" value="NZ_CP021170.1"/>
</dbReference>
<accession>A0A1X9T415</accession>
<keyword evidence="2" id="KW-1185">Reference proteome</keyword>
<geneLocation type="plasmid" evidence="1 2">
    <name>unnamed1</name>
</geneLocation>
<protein>
    <submittedName>
        <fullName evidence="1">Uncharacterized protein</fullName>
    </submittedName>
</protein>